<sequence length="502" mass="53484">MKLSDLLKDVKTRFASGLAVTGDVEVAGITADSRKVEPGFVFVALPGLTVNGADFIGDALTKGAVAVLCVPSARLQDDGVVWITHEVPGRVFPHMVAAYFQRQPEHLAAVTGTNGKTSVASFTKQIWEHMGLKAASVGTLGVVAPGHNDYTGMTTPDPVTLHKAMSDLCDLGIDHVVFEASSHGLAQYRMDGLNISAAAFTNLTRDHYDYHGSEENYFYAKSRLFGEVMKPGSTAVLNADCPIVREVADICWARGHKVITVGRHDGDIRLLHQVSSPTGQEITVSYEGRLYDIKLSLVGSFQAMNALMAVGLVIGCGGDADQAFNSLAYLKSVEGRMEQAGRHPSGARIYVDYAHTPDALETALEALQPHVRGKLAVVFGCGGDRDTGKREQMGRIACEKAARVYVTDDNPRSEEPAAIRAEILKGCPGATEVGDRAEAIRLAVAELGEGDLLLVAGKGHERGQEIAGKVYEFDDVSEVRSAIAGLPSEKQGRGATPGGVRS</sequence>
<keyword evidence="5 7" id="KW-0131">Cell cycle</keyword>
<dbReference type="InterPro" id="IPR000713">
    <property type="entry name" value="Mur_ligase_N"/>
</dbReference>
<evidence type="ECO:0000259" key="10">
    <source>
        <dbReference type="Pfam" id="PF02875"/>
    </source>
</evidence>
<dbReference type="InterPro" id="IPR036565">
    <property type="entry name" value="Mur-like_cat_sf"/>
</dbReference>
<feature type="binding site" evidence="7">
    <location>
        <position position="181"/>
    </location>
    <ligand>
        <name>UDP-N-acetyl-alpha-D-muramoyl-L-alanyl-D-glutamate</name>
        <dbReference type="ChEBI" id="CHEBI:83900"/>
    </ligand>
</feature>
<dbReference type="RefSeq" id="WP_139941944.1">
    <property type="nucleotide sequence ID" value="NZ_JBHSYP010000005.1"/>
</dbReference>
<feature type="domain" description="Mur ligase N-terminal catalytic" evidence="9">
    <location>
        <begin position="26"/>
        <end position="82"/>
    </location>
</feature>
<keyword evidence="13" id="KW-1185">Reference proteome</keyword>
<comment type="function">
    <text evidence="7">Catalyzes the addition of meso-diaminopimelic acid to the nucleotide precursor UDP-N-acetylmuramoyl-L-alanyl-D-glutamate (UMAG) in the biosynthesis of bacterial cell-wall peptidoglycan.</text>
</comment>
<feature type="domain" description="Mur ligase C-terminal" evidence="10">
    <location>
        <begin position="335"/>
        <end position="459"/>
    </location>
</feature>
<dbReference type="UniPathway" id="UPA00219"/>
<dbReference type="SUPFAM" id="SSF63418">
    <property type="entry name" value="MurE/MurF N-terminal domain"/>
    <property type="match status" value="1"/>
</dbReference>
<evidence type="ECO:0000313" key="13">
    <source>
        <dbReference type="Proteomes" id="UP000319148"/>
    </source>
</evidence>
<feature type="binding site" evidence="7">
    <location>
        <position position="187"/>
    </location>
    <ligand>
        <name>UDP-N-acetyl-alpha-D-muramoyl-L-alanyl-D-glutamate</name>
        <dbReference type="ChEBI" id="CHEBI:83900"/>
    </ligand>
</feature>
<feature type="binding site" evidence="7">
    <location>
        <position position="385"/>
    </location>
    <ligand>
        <name>meso-2,6-diaminopimelate</name>
        <dbReference type="ChEBI" id="CHEBI:57791"/>
    </ligand>
</feature>
<comment type="similarity">
    <text evidence="1 7">Belongs to the MurCDEF family. MurE subfamily.</text>
</comment>
<dbReference type="PANTHER" id="PTHR23135">
    <property type="entry name" value="MUR LIGASE FAMILY MEMBER"/>
    <property type="match status" value="1"/>
</dbReference>
<feature type="short sequence motif" description="Meso-diaminopimelate recognition motif" evidence="7">
    <location>
        <begin position="409"/>
        <end position="412"/>
    </location>
</feature>
<keyword evidence="6 7" id="KW-0961">Cell wall biogenesis/degradation</keyword>
<comment type="pathway">
    <text evidence="7 8">Cell wall biogenesis; peptidoglycan biosynthesis.</text>
</comment>
<feature type="binding site" evidence="7">
    <location>
        <begin position="409"/>
        <end position="412"/>
    </location>
    <ligand>
        <name>meso-2,6-diaminopimelate</name>
        <dbReference type="ChEBI" id="CHEBI:57791"/>
    </ligand>
</feature>
<keyword evidence="3 7" id="KW-0133">Cell shape</keyword>
<dbReference type="NCBIfam" id="NF001124">
    <property type="entry name" value="PRK00139.1-2"/>
    <property type="match status" value="1"/>
</dbReference>
<dbReference type="GO" id="GO:0000287">
    <property type="term" value="F:magnesium ion binding"/>
    <property type="evidence" value="ECO:0007669"/>
    <property type="project" value="UniProtKB-UniRule"/>
</dbReference>
<keyword evidence="2 7" id="KW-0132">Cell division</keyword>
<dbReference type="Pfam" id="PF08245">
    <property type="entry name" value="Mur_ligase_M"/>
    <property type="match status" value="1"/>
</dbReference>
<keyword evidence="7" id="KW-0547">Nucleotide-binding</keyword>
<dbReference type="EMBL" id="VFIY01000018">
    <property type="protein sequence ID" value="TPD57629.1"/>
    <property type="molecule type" value="Genomic_DNA"/>
</dbReference>
<feature type="binding site" evidence="7">
    <location>
        <begin position="112"/>
        <end position="118"/>
    </location>
    <ligand>
        <name>ATP</name>
        <dbReference type="ChEBI" id="CHEBI:30616"/>
    </ligand>
</feature>
<dbReference type="SUPFAM" id="SSF53623">
    <property type="entry name" value="MurD-like peptide ligases, catalytic domain"/>
    <property type="match status" value="1"/>
</dbReference>
<evidence type="ECO:0000256" key="5">
    <source>
        <dbReference type="ARBA" id="ARBA00023306"/>
    </source>
</evidence>
<comment type="PTM">
    <text evidence="7">Carboxylation is probably crucial for Mg(2+) binding and, consequently, for the gamma-phosphate positioning of ATP.</text>
</comment>
<evidence type="ECO:0000256" key="2">
    <source>
        <dbReference type="ARBA" id="ARBA00022618"/>
    </source>
</evidence>
<dbReference type="InterPro" id="IPR004101">
    <property type="entry name" value="Mur_ligase_C"/>
</dbReference>
<dbReference type="Pfam" id="PF01225">
    <property type="entry name" value="Mur_ligase"/>
    <property type="match status" value="1"/>
</dbReference>
<dbReference type="GO" id="GO:0008765">
    <property type="term" value="F:UDP-N-acetylmuramoylalanyl-D-glutamate-2,6-diaminopimelate ligase activity"/>
    <property type="evidence" value="ECO:0007669"/>
    <property type="project" value="UniProtKB-UniRule"/>
</dbReference>
<dbReference type="NCBIfam" id="TIGR01085">
    <property type="entry name" value="murE"/>
    <property type="match status" value="1"/>
</dbReference>
<comment type="caution">
    <text evidence="12">The sequence shown here is derived from an EMBL/GenBank/DDBJ whole genome shotgun (WGS) entry which is preliminary data.</text>
</comment>
<dbReference type="AlphaFoldDB" id="A0A501PB53"/>
<dbReference type="Gene3D" id="3.40.1390.10">
    <property type="entry name" value="MurE/MurF, N-terminal domain"/>
    <property type="match status" value="1"/>
</dbReference>
<dbReference type="GO" id="GO:0009252">
    <property type="term" value="P:peptidoglycan biosynthetic process"/>
    <property type="evidence" value="ECO:0007669"/>
    <property type="project" value="UniProtKB-UniRule"/>
</dbReference>
<feature type="binding site" evidence="7">
    <location>
        <position position="33"/>
    </location>
    <ligand>
        <name>UDP-N-acetyl-alpha-D-muramoyl-L-alanyl-D-glutamate</name>
        <dbReference type="ChEBI" id="CHEBI:83900"/>
    </ligand>
</feature>
<keyword evidence="7" id="KW-0067">ATP-binding</keyword>
<dbReference type="GO" id="GO:0008360">
    <property type="term" value="P:regulation of cell shape"/>
    <property type="evidence" value="ECO:0007669"/>
    <property type="project" value="UniProtKB-KW"/>
</dbReference>
<dbReference type="InterPro" id="IPR035911">
    <property type="entry name" value="MurE/MurF_N"/>
</dbReference>
<comment type="catalytic activity">
    <reaction evidence="7">
        <text>UDP-N-acetyl-alpha-D-muramoyl-L-alanyl-D-glutamate + meso-2,6-diaminopimelate + ATP = UDP-N-acetyl-alpha-D-muramoyl-L-alanyl-gamma-D-glutamyl-meso-2,6-diaminopimelate + ADP + phosphate + H(+)</text>
        <dbReference type="Rhea" id="RHEA:23676"/>
        <dbReference type="ChEBI" id="CHEBI:15378"/>
        <dbReference type="ChEBI" id="CHEBI:30616"/>
        <dbReference type="ChEBI" id="CHEBI:43474"/>
        <dbReference type="ChEBI" id="CHEBI:57791"/>
        <dbReference type="ChEBI" id="CHEBI:83900"/>
        <dbReference type="ChEBI" id="CHEBI:83905"/>
        <dbReference type="ChEBI" id="CHEBI:456216"/>
        <dbReference type="EC" id="6.3.2.13"/>
    </reaction>
</comment>
<evidence type="ECO:0000259" key="9">
    <source>
        <dbReference type="Pfam" id="PF01225"/>
    </source>
</evidence>
<comment type="cofactor">
    <cofactor evidence="7">
        <name>Mg(2+)</name>
        <dbReference type="ChEBI" id="CHEBI:18420"/>
    </cofactor>
</comment>
<dbReference type="OrthoDB" id="9800958at2"/>
<dbReference type="InterPro" id="IPR036615">
    <property type="entry name" value="Mur_ligase_C_dom_sf"/>
</dbReference>
<dbReference type="SUPFAM" id="SSF53244">
    <property type="entry name" value="MurD-like peptide ligases, peptide-binding domain"/>
    <property type="match status" value="1"/>
</dbReference>
<feature type="binding site" evidence="7">
    <location>
        <begin position="154"/>
        <end position="155"/>
    </location>
    <ligand>
        <name>UDP-N-acetyl-alpha-D-muramoyl-L-alanyl-D-glutamate</name>
        <dbReference type="ChEBI" id="CHEBI:83900"/>
    </ligand>
</feature>
<dbReference type="EC" id="6.3.2.13" evidence="7"/>
<feature type="binding site" evidence="7">
    <location>
        <position position="457"/>
    </location>
    <ligand>
        <name>meso-2,6-diaminopimelate</name>
        <dbReference type="ChEBI" id="CHEBI:57791"/>
    </ligand>
</feature>
<name>A0A501PB53_9PROT</name>
<dbReference type="GO" id="GO:0005737">
    <property type="term" value="C:cytoplasm"/>
    <property type="evidence" value="ECO:0007669"/>
    <property type="project" value="UniProtKB-SubCell"/>
</dbReference>
<dbReference type="NCBIfam" id="NF001126">
    <property type="entry name" value="PRK00139.1-4"/>
    <property type="match status" value="1"/>
</dbReference>
<gene>
    <name evidence="7" type="primary">murE</name>
    <name evidence="12" type="ORF">FIV46_16095</name>
</gene>
<evidence type="ECO:0000256" key="7">
    <source>
        <dbReference type="HAMAP-Rule" id="MF_00208"/>
    </source>
</evidence>
<dbReference type="HAMAP" id="MF_00208">
    <property type="entry name" value="MurE"/>
    <property type="match status" value="1"/>
</dbReference>
<keyword evidence="7" id="KW-0963">Cytoplasm</keyword>
<comment type="caution">
    <text evidence="7">Lacks conserved residue(s) required for the propagation of feature annotation.</text>
</comment>
<evidence type="ECO:0000256" key="1">
    <source>
        <dbReference type="ARBA" id="ARBA00005898"/>
    </source>
</evidence>
<feature type="modified residue" description="N6-carboxylysine" evidence="7">
    <location>
        <position position="221"/>
    </location>
</feature>
<dbReference type="Gene3D" id="3.40.1190.10">
    <property type="entry name" value="Mur-like, catalytic domain"/>
    <property type="match status" value="1"/>
</dbReference>
<dbReference type="GO" id="GO:0071555">
    <property type="term" value="P:cell wall organization"/>
    <property type="evidence" value="ECO:0007669"/>
    <property type="project" value="UniProtKB-KW"/>
</dbReference>
<dbReference type="GO" id="GO:0051301">
    <property type="term" value="P:cell division"/>
    <property type="evidence" value="ECO:0007669"/>
    <property type="project" value="UniProtKB-KW"/>
</dbReference>
<reference evidence="13" key="1">
    <citation type="submission" date="2019-06" db="EMBL/GenBank/DDBJ databases">
        <title>The complete genome of Emcibacter congregatus ZYLT.</title>
        <authorList>
            <person name="Zhao Z."/>
        </authorList>
    </citation>
    <scope>NUCLEOTIDE SEQUENCE [LARGE SCALE GENOMIC DNA]</scope>
    <source>
        <strain evidence="13">MCCC 1A06723</strain>
    </source>
</reference>
<evidence type="ECO:0000256" key="3">
    <source>
        <dbReference type="ARBA" id="ARBA00022960"/>
    </source>
</evidence>
<protein>
    <recommendedName>
        <fullName evidence="7">UDP-N-acetylmuramoyl-L-alanyl-D-glutamate--2,6-diaminopimelate ligase</fullName>
        <ecNumber evidence="7">6.3.2.13</ecNumber>
    </recommendedName>
    <alternativeName>
        <fullName evidence="7">Meso-A2pm-adding enzyme</fullName>
    </alternativeName>
    <alternativeName>
        <fullName evidence="7">Meso-diaminopimelate-adding enzyme</fullName>
    </alternativeName>
    <alternativeName>
        <fullName evidence="7">UDP-MurNAc-L-Ala-D-Glu:meso-diaminopimelate ligase</fullName>
    </alternativeName>
    <alternativeName>
        <fullName evidence="7">UDP-MurNAc-tripeptide synthetase</fullName>
    </alternativeName>
    <alternativeName>
        <fullName evidence="7">UDP-N-acetylmuramyl-tripeptide synthetase</fullName>
    </alternativeName>
</protein>
<feature type="binding site" evidence="7">
    <location>
        <position position="189"/>
    </location>
    <ligand>
        <name>UDP-N-acetyl-alpha-D-muramoyl-L-alanyl-D-glutamate</name>
        <dbReference type="ChEBI" id="CHEBI:83900"/>
    </ligand>
</feature>
<dbReference type="Gene3D" id="3.90.190.20">
    <property type="entry name" value="Mur ligase, C-terminal domain"/>
    <property type="match status" value="1"/>
</dbReference>
<keyword evidence="4 7" id="KW-0573">Peptidoglycan synthesis</keyword>
<dbReference type="PANTHER" id="PTHR23135:SF4">
    <property type="entry name" value="UDP-N-ACETYLMURAMOYL-L-ALANYL-D-GLUTAMATE--2,6-DIAMINOPIMELATE LIGASE MURE HOMOLOG, CHLOROPLASTIC"/>
    <property type="match status" value="1"/>
</dbReference>
<feature type="binding site" evidence="7">
    <location>
        <position position="461"/>
    </location>
    <ligand>
        <name>meso-2,6-diaminopimelate</name>
        <dbReference type="ChEBI" id="CHEBI:57791"/>
    </ligand>
</feature>
<keyword evidence="7" id="KW-0460">Magnesium</keyword>
<dbReference type="InterPro" id="IPR013221">
    <property type="entry name" value="Mur_ligase_cen"/>
</dbReference>
<evidence type="ECO:0000256" key="8">
    <source>
        <dbReference type="RuleBase" id="RU004135"/>
    </source>
</evidence>
<dbReference type="GO" id="GO:0005524">
    <property type="term" value="F:ATP binding"/>
    <property type="evidence" value="ECO:0007669"/>
    <property type="project" value="UniProtKB-UniRule"/>
</dbReference>
<dbReference type="Proteomes" id="UP000319148">
    <property type="component" value="Unassembled WGS sequence"/>
</dbReference>
<feature type="domain" description="Mur ligase central" evidence="11">
    <location>
        <begin position="110"/>
        <end position="312"/>
    </location>
</feature>
<accession>A0A501PB53</accession>
<dbReference type="Pfam" id="PF02875">
    <property type="entry name" value="Mur_ligase_C"/>
    <property type="match status" value="1"/>
</dbReference>
<organism evidence="12 13">
    <name type="scientific">Emcibacter nanhaiensis</name>
    <dbReference type="NCBI Taxonomy" id="1505037"/>
    <lineage>
        <taxon>Bacteria</taxon>
        <taxon>Pseudomonadati</taxon>
        <taxon>Pseudomonadota</taxon>
        <taxon>Alphaproteobacteria</taxon>
        <taxon>Emcibacterales</taxon>
        <taxon>Emcibacteraceae</taxon>
        <taxon>Emcibacter</taxon>
    </lineage>
</organism>
<comment type="subcellular location">
    <subcellularLocation>
        <location evidence="7 8">Cytoplasm</location>
    </subcellularLocation>
</comment>
<evidence type="ECO:0000313" key="12">
    <source>
        <dbReference type="EMBL" id="TPD57629.1"/>
    </source>
</evidence>
<dbReference type="InterPro" id="IPR005761">
    <property type="entry name" value="UDP-N-AcMur-Glu-dNH2Pim_ligase"/>
</dbReference>
<evidence type="ECO:0000256" key="4">
    <source>
        <dbReference type="ARBA" id="ARBA00022984"/>
    </source>
</evidence>
<evidence type="ECO:0000259" key="11">
    <source>
        <dbReference type="Pfam" id="PF08245"/>
    </source>
</evidence>
<keyword evidence="7 12" id="KW-0436">Ligase</keyword>
<evidence type="ECO:0000256" key="6">
    <source>
        <dbReference type="ARBA" id="ARBA00023316"/>
    </source>
</evidence>
<proteinExistence type="inferred from homology"/>